<dbReference type="Pfam" id="PF00892">
    <property type="entry name" value="EamA"/>
    <property type="match status" value="2"/>
</dbReference>
<evidence type="ECO:0000313" key="8">
    <source>
        <dbReference type="EMBL" id="SOB58115.1"/>
    </source>
</evidence>
<dbReference type="GO" id="GO:0016020">
    <property type="term" value="C:membrane"/>
    <property type="evidence" value="ECO:0007669"/>
    <property type="project" value="UniProtKB-SubCell"/>
</dbReference>
<dbReference type="Gene3D" id="1.10.3730.20">
    <property type="match status" value="1"/>
</dbReference>
<feature type="transmembrane region" description="Helical" evidence="6">
    <location>
        <begin position="178"/>
        <end position="196"/>
    </location>
</feature>
<comment type="subcellular location">
    <subcellularLocation>
        <location evidence="1">Membrane</location>
        <topology evidence="1">Multi-pass membrane protein</topology>
    </subcellularLocation>
</comment>
<dbReference type="KEGG" id="pprf:DPRO_1228"/>
<evidence type="ECO:0000256" key="6">
    <source>
        <dbReference type="SAM" id="Phobius"/>
    </source>
</evidence>
<comment type="similarity">
    <text evidence="2">Belongs to the EamA transporter family.</text>
</comment>
<protein>
    <recommendedName>
        <fullName evidence="7">EamA domain-containing protein</fullName>
    </recommendedName>
</protein>
<sequence length="295" mass="31513">MLQGLIYAVISATAFGVLAILVKVGYQAGLTGSEMMQYRFGIGSMILLAVLLIKDRSLLRIPGRGLFGCAFIGMVVYWLQTSCFVNALATIPASTAALVLYVHPVTVAILSAILLKMTIDRVLGSSLGLVMIGCCLVFYDAFLKAVDGTGMLYAIGAMAFFSCYLILVQVLLKGIRPLTATFYVMLFASISFSISGNPSAWFDHNWHTMTIALSLGVIPGAIAVTFLYMAIEKVGSAYACIFSSIEPIVTLLGAAFFLEENVVLLQVGGCLLIVVGIVIPNIRALIVSRRLKAAA</sequence>
<dbReference type="PANTHER" id="PTHR32322:SF2">
    <property type="entry name" value="EAMA DOMAIN-CONTAINING PROTEIN"/>
    <property type="match status" value="1"/>
</dbReference>
<dbReference type="RefSeq" id="WP_097011241.1">
    <property type="nucleotide sequence ID" value="NZ_LT907975.1"/>
</dbReference>
<proteinExistence type="inferred from homology"/>
<evidence type="ECO:0000256" key="4">
    <source>
        <dbReference type="ARBA" id="ARBA00022989"/>
    </source>
</evidence>
<evidence type="ECO:0000313" key="9">
    <source>
        <dbReference type="Proteomes" id="UP000219215"/>
    </source>
</evidence>
<dbReference type="OrthoDB" id="1894884at2"/>
<feature type="transmembrane region" description="Helical" evidence="6">
    <location>
        <begin position="122"/>
        <end position="139"/>
    </location>
</feature>
<dbReference type="AlphaFoldDB" id="A0A2C8F8E3"/>
<evidence type="ECO:0000259" key="7">
    <source>
        <dbReference type="Pfam" id="PF00892"/>
    </source>
</evidence>
<evidence type="ECO:0000256" key="1">
    <source>
        <dbReference type="ARBA" id="ARBA00004141"/>
    </source>
</evidence>
<dbReference type="Proteomes" id="UP000219215">
    <property type="component" value="Chromosome DPRO"/>
</dbReference>
<dbReference type="InterPro" id="IPR037185">
    <property type="entry name" value="EmrE-like"/>
</dbReference>
<accession>A0A2C8F8E3</accession>
<reference evidence="9" key="1">
    <citation type="submission" date="2017-09" db="EMBL/GenBank/DDBJ databases">
        <authorList>
            <person name="Regsiter A."/>
            <person name="William W."/>
        </authorList>
    </citation>
    <scope>NUCLEOTIDE SEQUENCE [LARGE SCALE GENOMIC DNA]</scope>
    <source>
        <strain evidence="9">500-1</strain>
    </source>
</reference>
<dbReference type="EMBL" id="LT907975">
    <property type="protein sequence ID" value="SOB58115.1"/>
    <property type="molecule type" value="Genomic_DNA"/>
</dbReference>
<feature type="transmembrane region" description="Helical" evidence="6">
    <location>
        <begin position="5"/>
        <end position="24"/>
    </location>
</feature>
<evidence type="ECO:0000256" key="2">
    <source>
        <dbReference type="ARBA" id="ARBA00007362"/>
    </source>
</evidence>
<gene>
    <name evidence="8" type="ORF">DPRO_1228</name>
</gene>
<feature type="transmembrane region" description="Helical" evidence="6">
    <location>
        <begin position="208"/>
        <end position="230"/>
    </location>
</feature>
<dbReference type="InterPro" id="IPR000620">
    <property type="entry name" value="EamA_dom"/>
</dbReference>
<feature type="domain" description="EamA" evidence="7">
    <location>
        <begin position="4"/>
        <end position="138"/>
    </location>
</feature>
<dbReference type="PANTHER" id="PTHR32322">
    <property type="entry name" value="INNER MEMBRANE TRANSPORTER"/>
    <property type="match status" value="1"/>
</dbReference>
<organism evidence="8 9">
    <name type="scientific">Pseudodesulfovibrio profundus</name>
    <dbReference type="NCBI Taxonomy" id="57320"/>
    <lineage>
        <taxon>Bacteria</taxon>
        <taxon>Pseudomonadati</taxon>
        <taxon>Thermodesulfobacteriota</taxon>
        <taxon>Desulfovibrionia</taxon>
        <taxon>Desulfovibrionales</taxon>
        <taxon>Desulfovibrionaceae</taxon>
    </lineage>
</organism>
<feature type="transmembrane region" description="Helical" evidence="6">
    <location>
        <begin position="151"/>
        <end position="171"/>
    </location>
</feature>
<dbReference type="InterPro" id="IPR050638">
    <property type="entry name" value="AA-Vitamin_Transporters"/>
</dbReference>
<evidence type="ECO:0000256" key="3">
    <source>
        <dbReference type="ARBA" id="ARBA00022692"/>
    </source>
</evidence>
<keyword evidence="5 6" id="KW-0472">Membrane</keyword>
<feature type="transmembrane region" description="Helical" evidence="6">
    <location>
        <begin position="263"/>
        <end position="282"/>
    </location>
</feature>
<feature type="domain" description="EamA" evidence="7">
    <location>
        <begin position="149"/>
        <end position="279"/>
    </location>
</feature>
<evidence type="ECO:0000256" key="5">
    <source>
        <dbReference type="ARBA" id="ARBA00023136"/>
    </source>
</evidence>
<feature type="transmembrane region" description="Helical" evidence="6">
    <location>
        <begin position="65"/>
        <end position="89"/>
    </location>
</feature>
<feature type="transmembrane region" description="Helical" evidence="6">
    <location>
        <begin position="95"/>
        <end position="115"/>
    </location>
</feature>
<keyword evidence="4 6" id="KW-1133">Transmembrane helix</keyword>
<name>A0A2C8F8E3_9BACT</name>
<keyword evidence="9" id="KW-1185">Reference proteome</keyword>
<keyword evidence="3 6" id="KW-0812">Transmembrane</keyword>
<feature type="transmembrane region" description="Helical" evidence="6">
    <location>
        <begin position="36"/>
        <end position="53"/>
    </location>
</feature>
<feature type="transmembrane region" description="Helical" evidence="6">
    <location>
        <begin position="237"/>
        <end position="257"/>
    </location>
</feature>
<dbReference type="SUPFAM" id="SSF103481">
    <property type="entry name" value="Multidrug resistance efflux transporter EmrE"/>
    <property type="match status" value="2"/>
</dbReference>